<dbReference type="GO" id="GO:0005886">
    <property type="term" value="C:plasma membrane"/>
    <property type="evidence" value="ECO:0007669"/>
    <property type="project" value="UniProtKB-SubCell"/>
</dbReference>
<keyword evidence="2" id="KW-1003">Cell membrane</keyword>
<feature type="transmembrane region" description="Helical" evidence="6">
    <location>
        <begin position="352"/>
        <end position="374"/>
    </location>
</feature>
<evidence type="ECO:0000256" key="4">
    <source>
        <dbReference type="ARBA" id="ARBA00022989"/>
    </source>
</evidence>
<dbReference type="Pfam" id="PF13440">
    <property type="entry name" value="Polysacc_synt_3"/>
    <property type="match status" value="1"/>
</dbReference>
<comment type="subcellular location">
    <subcellularLocation>
        <location evidence="1">Cell membrane</location>
        <topology evidence="1">Multi-pass membrane protein</topology>
    </subcellularLocation>
</comment>
<feature type="transmembrane region" description="Helical" evidence="6">
    <location>
        <begin position="53"/>
        <end position="77"/>
    </location>
</feature>
<feature type="transmembrane region" description="Helical" evidence="6">
    <location>
        <begin position="192"/>
        <end position="211"/>
    </location>
</feature>
<evidence type="ECO:0000256" key="1">
    <source>
        <dbReference type="ARBA" id="ARBA00004651"/>
    </source>
</evidence>
<gene>
    <name evidence="7" type="ORF">AUJ23_01130</name>
</gene>
<accession>A0A1J4U5W2</accession>
<evidence type="ECO:0000256" key="3">
    <source>
        <dbReference type="ARBA" id="ARBA00022692"/>
    </source>
</evidence>
<evidence type="ECO:0000256" key="2">
    <source>
        <dbReference type="ARBA" id="ARBA00022475"/>
    </source>
</evidence>
<feature type="transmembrane region" description="Helical" evidence="6">
    <location>
        <begin position="98"/>
        <end position="125"/>
    </location>
</feature>
<keyword evidence="3 6" id="KW-0812">Transmembrane</keyword>
<protein>
    <submittedName>
        <fullName evidence="7">Uncharacterized protein</fullName>
    </submittedName>
</protein>
<evidence type="ECO:0000256" key="5">
    <source>
        <dbReference type="ARBA" id="ARBA00023136"/>
    </source>
</evidence>
<dbReference type="EMBL" id="MNVC01000014">
    <property type="protein sequence ID" value="OIO19906.1"/>
    <property type="molecule type" value="Genomic_DNA"/>
</dbReference>
<dbReference type="STRING" id="1805238.AUJ23_01130"/>
<reference evidence="7 8" key="1">
    <citation type="journal article" date="2016" name="Environ. Microbiol.">
        <title>Genomic resolution of a cold subsurface aquifer community provides metabolic insights for novel microbes adapted to high CO concentrations.</title>
        <authorList>
            <person name="Probst A.J."/>
            <person name="Castelle C.J."/>
            <person name="Singh A."/>
            <person name="Brown C.T."/>
            <person name="Anantharaman K."/>
            <person name="Sharon I."/>
            <person name="Hug L.A."/>
            <person name="Burstein D."/>
            <person name="Emerson J.B."/>
            <person name="Thomas B.C."/>
            <person name="Banfield J.F."/>
        </authorList>
    </citation>
    <scope>NUCLEOTIDE SEQUENCE [LARGE SCALE GENOMIC DNA]</scope>
    <source>
        <strain evidence="7">CG1_02_32_51</strain>
    </source>
</reference>
<dbReference type="InterPro" id="IPR050833">
    <property type="entry name" value="Poly_Biosynth_Transport"/>
</dbReference>
<dbReference type="PANTHER" id="PTHR30250:SF26">
    <property type="entry name" value="PSMA PROTEIN"/>
    <property type="match status" value="1"/>
</dbReference>
<feature type="transmembrane region" description="Helical" evidence="6">
    <location>
        <begin position="381"/>
        <end position="404"/>
    </location>
</feature>
<name>A0A1J4U5W2_9BACT</name>
<dbReference type="Proteomes" id="UP000181941">
    <property type="component" value="Unassembled WGS sequence"/>
</dbReference>
<feature type="transmembrane region" description="Helical" evidence="6">
    <location>
        <begin position="448"/>
        <end position="467"/>
    </location>
</feature>
<dbReference type="AlphaFoldDB" id="A0A1J4U5W2"/>
<comment type="caution">
    <text evidence="7">The sequence shown here is derived from an EMBL/GenBank/DDBJ whole genome shotgun (WGS) entry which is preliminary data.</text>
</comment>
<sequence>MMQHNMLDNSLTNKTLKNISYNMIGFFLPMFFLLVITPKIITNLGTKNYGVYMYVLAVSSLMGLFDFGLGHTLIKYIAEYKEKNDHERIKKLISTFNIILFLLGFFGLIIYVVMGFFATYFFLSMNDAGHYYIWLFFISGLTFFISTLSTTYTIVPVALQRFDISTKIGLINLFLSNISILILVLFHFGLRAIFISQLFFAVLLFFEYRFFSQRLLPEAKLNYKWHKNEITTVFKFSLATYISNAANSALTYLDRLLIPIYLGPTALSYYSVPGNINTKTPNLINNVSAVMFPMISSLNSIKNIDKIKNIYCRVFNLITVITFAISISIILFANKILLYWLNADFAEKSTGILIILSVTYYFLSLAGVLNSFLMGLSKTGFLLKTSVIMTIINVILLVVFLPFWGIEGAAYAYLISVLPVIYMFYYTEKKYLNLTGRWKFYLKLYFKLFIVLSFFSIIVVYLILPFVNNLQSVVIAGPLSVLLFIFLYGIFGFFEKEDIDLLNKYFKLVLKKIKLI</sequence>
<evidence type="ECO:0000313" key="7">
    <source>
        <dbReference type="EMBL" id="OIO19906.1"/>
    </source>
</evidence>
<keyword evidence="4 6" id="KW-1133">Transmembrane helix</keyword>
<proteinExistence type="predicted"/>
<feature type="transmembrane region" description="Helical" evidence="6">
    <location>
        <begin position="410"/>
        <end position="427"/>
    </location>
</feature>
<feature type="transmembrane region" description="Helical" evidence="6">
    <location>
        <begin position="310"/>
        <end position="332"/>
    </location>
</feature>
<organism evidence="7 8">
    <name type="scientific">Candidatus Magasanikbacteria bacterium CG1_02_32_51</name>
    <dbReference type="NCBI Taxonomy" id="1805238"/>
    <lineage>
        <taxon>Bacteria</taxon>
        <taxon>Candidatus Magasanikiibacteriota</taxon>
    </lineage>
</organism>
<feature type="transmembrane region" description="Helical" evidence="6">
    <location>
        <begin position="167"/>
        <end position="186"/>
    </location>
</feature>
<evidence type="ECO:0000256" key="6">
    <source>
        <dbReference type="SAM" id="Phobius"/>
    </source>
</evidence>
<feature type="transmembrane region" description="Helical" evidence="6">
    <location>
        <begin position="131"/>
        <end position="155"/>
    </location>
</feature>
<dbReference type="PANTHER" id="PTHR30250">
    <property type="entry name" value="PST FAMILY PREDICTED COLANIC ACID TRANSPORTER"/>
    <property type="match status" value="1"/>
</dbReference>
<feature type="transmembrane region" description="Helical" evidence="6">
    <location>
        <begin position="473"/>
        <end position="494"/>
    </location>
</feature>
<keyword evidence="5 6" id="KW-0472">Membrane</keyword>
<evidence type="ECO:0000313" key="8">
    <source>
        <dbReference type="Proteomes" id="UP000181941"/>
    </source>
</evidence>
<feature type="transmembrane region" description="Helical" evidence="6">
    <location>
        <begin position="21"/>
        <end position="41"/>
    </location>
</feature>